<keyword evidence="10" id="KW-0961">Cell wall biogenesis/degradation</keyword>
<dbReference type="SMART" id="SM00936">
    <property type="entry name" value="PBP5_C"/>
    <property type="match status" value="1"/>
</dbReference>
<evidence type="ECO:0000313" key="18">
    <source>
        <dbReference type="Proteomes" id="UP000630923"/>
    </source>
</evidence>
<evidence type="ECO:0000313" key="17">
    <source>
        <dbReference type="EMBL" id="GHF28091.1"/>
    </source>
</evidence>
<dbReference type="InterPro" id="IPR001967">
    <property type="entry name" value="Peptidase_S11_N"/>
</dbReference>
<dbReference type="Pfam" id="PF07943">
    <property type="entry name" value="PBP5_C"/>
    <property type="match status" value="1"/>
</dbReference>
<dbReference type="Pfam" id="PF00768">
    <property type="entry name" value="Peptidase_S11"/>
    <property type="match status" value="1"/>
</dbReference>
<evidence type="ECO:0000256" key="2">
    <source>
        <dbReference type="ARBA" id="ARBA00007164"/>
    </source>
</evidence>
<dbReference type="InterPro" id="IPR018044">
    <property type="entry name" value="Peptidase_S11"/>
</dbReference>
<reference evidence="17" key="1">
    <citation type="journal article" date="2014" name="Int. J. Syst. Evol. Microbiol.">
        <title>Complete genome sequence of Corynebacterium casei LMG S-19264T (=DSM 44701T), isolated from a smear-ripened cheese.</title>
        <authorList>
            <consortium name="US DOE Joint Genome Institute (JGI-PGF)"/>
            <person name="Walter F."/>
            <person name="Albersmeier A."/>
            <person name="Kalinowski J."/>
            <person name="Ruckert C."/>
        </authorList>
    </citation>
    <scope>NUCLEOTIDE SEQUENCE</scope>
    <source>
        <strain evidence="17">KCTC 42590</strain>
    </source>
</reference>
<feature type="active site" description="Proton acceptor" evidence="12">
    <location>
        <position position="66"/>
    </location>
</feature>
<dbReference type="Gene3D" id="3.40.710.10">
    <property type="entry name" value="DD-peptidase/beta-lactamase superfamily"/>
    <property type="match status" value="1"/>
</dbReference>
<evidence type="ECO:0000256" key="7">
    <source>
        <dbReference type="ARBA" id="ARBA00022801"/>
    </source>
</evidence>
<accession>A0A919AXF9</accession>
<dbReference type="GO" id="GO:0008360">
    <property type="term" value="P:regulation of cell shape"/>
    <property type="evidence" value="ECO:0007669"/>
    <property type="project" value="UniProtKB-KW"/>
</dbReference>
<dbReference type="AlphaFoldDB" id="A0A919AXF9"/>
<feature type="domain" description="Peptidase S11 D-Ala-D-Ala carboxypeptidase A C-terminal" evidence="16">
    <location>
        <begin position="280"/>
        <end position="370"/>
    </location>
</feature>
<evidence type="ECO:0000256" key="4">
    <source>
        <dbReference type="ARBA" id="ARBA00022645"/>
    </source>
</evidence>
<dbReference type="SUPFAM" id="SSF56601">
    <property type="entry name" value="beta-lactamase/transpeptidase-like"/>
    <property type="match status" value="1"/>
</dbReference>
<proteinExistence type="inferred from homology"/>
<evidence type="ECO:0000256" key="3">
    <source>
        <dbReference type="ARBA" id="ARBA00012448"/>
    </source>
</evidence>
<evidence type="ECO:0000259" key="16">
    <source>
        <dbReference type="SMART" id="SM00936"/>
    </source>
</evidence>
<comment type="caution">
    <text evidence="17">The sequence shown here is derived from an EMBL/GenBank/DDBJ whole genome shotgun (WGS) entry which is preliminary data.</text>
</comment>
<evidence type="ECO:0000256" key="12">
    <source>
        <dbReference type="PIRSR" id="PIRSR618044-1"/>
    </source>
</evidence>
<feature type="signal peptide" evidence="15">
    <location>
        <begin position="1"/>
        <end position="29"/>
    </location>
</feature>
<dbReference type="InterPro" id="IPR012907">
    <property type="entry name" value="Peptidase_S11_C"/>
</dbReference>
<dbReference type="GO" id="GO:0071555">
    <property type="term" value="P:cell wall organization"/>
    <property type="evidence" value="ECO:0007669"/>
    <property type="project" value="UniProtKB-KW"/>
</dbReference>
<evidence type="ECO:0000256" key="8">
    <source>
        <dbReference type="ARBA" id="ARBA00022960"/>
    </source>
</evidence>
<dbReference type="InterPro" id="IPR012338">
    <property type="entry name" value="Beta-lactam/transpept-like"/>
</dbReference>
<protein>
    <recommendedName>
        <fullName evidence="3">serine-type D-Ala-D-Ala carboxypeptidase</fullName>
        <ecNumber evidence="3">3.4.16.4</ecNumber>
    </recommendedName>
</protein>
<feature type="chain" id="PRO_5037195822" description="serine-type D-Ala-D-Ala carboxypeptidase" evidence="15">
    <location>
        <begin position="30"/>
        <end position="397"/>
    </location>
</feature>
<name>A0A919AXF9_9PROT</name>
<keyword evidence="7" id="KW-0378">Hydrolase</keyword>
<dbReference type="Gene3D" id="2.60.410.10">
    <property type="entry name" value="D-Ala-D-Ala carboxypeptidase, C-terminal domain"/>
    <property type="match status" value="1"/>
</dbReference>
<keyword evidence="9" id="KW-0573">Peptidoglycan synthesis</keyword>
<evidence type="ECO:0000256" key="10">
    <source>
        <dbReference type="ARBA" id="ARBA00023316"/>
    </source>
</evidence>
<comment type="pathway">
    <text evidence="1">Cell wall biogenesis; peptidoglycan biosynthesis.</text>
</comment>
<evidence type="ECO:0000256" key="1">
    <source>
        <dbReference type="ARBA" id="ARBA00004752"/>
    </source>
</evidence>
<dbReference type="PRINTS" id="PR00725">
    <property type="entry name" value="DADACBPTASE1"/>
</dbReference>
<comment type="similarity">
    <text evidence="2 14">Belongs to the peptidase S11 family.</text>
</comment>
<evidence type="ECO:0000256" key="15">
    <source>
        <dbReference type="SAM" id="SignalP"/>
    </source>
</evidence>
<dbReference type="EMBL" id="BNCI01000002">
    <property type="protein sequence ID" value="GHF28091.1"/>
    <property type="molecule type" value="Genomic_DNA"/>
</dbReference>
<dbReference type="RefSeq" id="WP_191253276.1">
    <property type="nucleotide sequence ID" value="NZ_BNCI01000002.1"/>
</dbReference>
<dbReference type="Proteomes" id="UP000630923">
    <property type="component" value="Unassembled WGS sequence"/>
</dbReference>
<evidence type="ECO:0000256" key="13">
    <source>
        <dbReference type="PIRSR" id="PIRSR618044-2"/>
    </source>
</evidence>
<evidence type="ECO:0000256" key="9">
    <source>
        <dbReference type="ARBA" id="ARBA00022984"/>
    </source>
</evidence>
<keyword evidence="5" id="KW-0645">Protease</keyword>
<gene>
    <name evidence="17" type="ORF">GCM10017044_24100</name>
</gene>
<dbReference type="GO" id="GO:0009252">
    <property type="term" value="P:peptidoglycan biosynthetic process"/>
    <property type="evidence" value="ECO:0007669"/>
    <property type="project" value="UniProtKB-KW"/>
</dbReference>
<dbReference type="GO" id="GO:0006508">
    <property type="term" value="P:proteolysis"/>
    <property type="evidence" value="ECO:0007669"/>
    <property type="project" value="UniProtKB-KW"/>
</dbReference>
<dbReference type="InterPro" id="IPR037167">
    <property type="entry name" value="Peptidase_S11_C_sf"/>
</dbReference>
<evidence type="ECO:0000256" key="6">
    <source>
        <dbReference type="ARBA" id="ARBA00022729"/>
    </source>
</evidence>
<keyword evidence="6 15" id="KW-0732">Signal</keyword>
<feature type="active site" description="Acyl-ester intermediate" evidence="12">
    <location>
        <position position="63"/>
    </location>
</feature>
<organism evidence="17 18">
    <name type="scientific">Kordiimonas sediminis</name>
    <dbReference type="NCBI Taxonomy" id="1735581"/>
    <lineage>
        <taxon>Bacteria</taxon>
        <taxon>Pseudomonadati</taxon>
        <taxon>Pseudomonadota</taxon>
        <taxon>Alphaproteobacteria</taxon>
        <taxon>Kordiimonadales</taxon>
        <taxon>Kordiimonadaceae</taxon>
        <taxon>Kordiimonas</taxon>
    </lineage>
</organism>
<evidence type="ECO:0000256" key="11">
    <source>
        <dbReference type="ARBA" id="ARBA00034000"/>
    </source>
</evidence>
<evidence type="ECO:0000256" key="5">
    <source>
        <dbReference type="ARBA" id="ARBA00022670"/>
    </source>
</evidence>
<keyword evidence="4 17" id="KW-0121">Carboxypeptidase</keyword>
<dbReference type="GO" id="GO:0009002">
    <property type="term" value="F:serine-type D-Ala-D-Ala carboxypeptidase activity"/>
    <property type="evidence" value="ECO:0007669"/>
    <property type="project" value="UniProtKB-EC"/>
</dbReference>
<evidence type="ECO:0000256" key="14">
    <source>
        <dbReference type="RuleBase" id="RU004016"/>
    </source>
</evidence>
<sequence length="397" mass="43785">MVSTIFNRYALAISSFLIATAIAWTSVHAQSMATSAKHALLLDATTGDTLLEKEADVSFPPASMSKLMTVYLAFEAIKEGRHKLDEQVIVSDEAWRNWNNRGSTMFLRARDTVTIADLLRGIIVLSGNDACVVLAEHMAGSHDVFVEWLNAKATDLGFTGSYFMNANGWPAEGHVMSARDLAKLSLLLATEFPDLYPMFAEREYLYKDFHRNKYNRNPLLGLFPGADGLKTGHTEESGYGLTASAERDGRRLVLVLSGLNSSQERMRESQRLMQYGFLNFKYYPLLRAGETVDHADVWLGDMPTVPLVLGEDLGLTLSRRQRAQLDVKVEYLSPVPAPLKKGDQVAELVISAPDRSETRLPLLAGKNVGDVGGFGKITAALEYLIFGAATDLSTDRE</sequence>
<keyword evidence="18" id="KW-1185">Reference proteome</keyword>
<reference evidence="17" key="2">
    <citation type="submission" date="2020-09" db="EMBL/GenBank/DDBJ databases">
        <authorList>
            <person name="Sun Q."/>
            <person name="Kim S."/>
        </authorList>
    </citation>
    <scope>NUCLEOTIDE SEQUENCE</scope>
    <source>
        <strain evidence="17">KCTC 42590</strain>
    </source>
</reference>
<feature type="active site" evidence="12">
    <location>
        <position position="126"/>
    </location>
</feature>
<dbReference type="PANTHER" id="PTHR21581:SF6">
    <property type="entry name" value="TRAFFICKING PROTEIN PARTICLE COMPLEX SUBUNIT 12"/>
    <property type="match status" value="1"/>
</dbReference>
<keyword evidence="8" id="KW-0133">Cell shape</keyword>
<comment type="catalytic activity">
    <reaction evidence="11">
        <text>Preferential cleavage: (Ac)2-L-Lys-D-Ala-|-D-Ala. Also transpeptidation of peptidyl-alanyl moieties that are N-acyl substituents of D-alanine.</text>
        <dbReference type="EC" id="3.4.16.4"/>
    </reaction>
</comment>
<feature type="binding site" evidence="13">
    <location>
        <position position="230"/>
    </location>
    <ligand>
        <name>substrate</name>
    </ligand>
</feature>
<dbReference type="EC" id="3.4.16.4" evidence="3"/>
<dbReference type="PANTHER" id="PTHR21581">
    <property type="entry name" value="D-ALANYL-D-ALANINE CARBOXYPEPTIDASE"/>
    <property type="match status" value="1"/>
</dbReference>